<feature type="transmembrane region" description="Helical" evidence="5">
    <location>
        <begin position="330"/>
        <end position="352"/>
    </location>
</feature>
<feature type="domain" description="Sodium/calcium exchanger membrane region" evidence="6">
    <location>
        <begin position="3"/>
        <end position="142"/>
    </location>
</feature>
<evidence type="ECO:0000256" key="3">
    <source>
        <dbReference type="ARBA" id="ARBA00022989"/>
    </source>
</evidence>
<dbReference type="Gene3D" id="1.20.1420.30">
    <property type="entry name" value="NCX, central ion-binding region"/>
    <property type="match status" value="1"/>
</dbReference>
<dbReference type="AlphaFoldDB" id="A0A1Q8YG29"/>
<keyword evidence="2 5" id="KW-0812">Transmembrane</keyword>
<dbReference type="PANTHER" id="PTHR10846">
    <property type="entry name" value="SODIUM/POTASSIUM/CALCIUM EXCHANGER"/>
    <property type="match status" value="1"/>
</dbReference>
<comment type="subcellular location">
    <subcellularLocation>
        <location evidence="1">Membrane</location>
        <topology evidence="1">Multi-pass membrane protein</topology>
    </subcellularLocation>
</comment>
<comment type="caution">
    <text evidence="7">The sequence shown here is derived from an EMBL/GenBank/DDBJ whole genome shotgun (WGS) entry which is preliminary data.</text>
</comment>
<dbReference type="InterPro" id="IPR004837">
    <property type="entry name" value="NaCa_Exmemb"/>
</dbReference>
<evidence type="ECO:0000259" key="6">
    <source>
        <dbReference type="Pfam" id="PF01699"/>
    </source>
</evidence>
<dbReference type="GO" id="GO:0005886">
    <property type="term" value="C:plasma membrane"/>
    <property type="evidence" value="ECO:0007669"/>
    <property type="project" value="TreeGrafter"/>
</dbReference>
<gene>
    <name evidence="7" type="ORF">BLL52_1755</name>
</gene>
<feature type="transmembrane region" description="Helical" evidence="5">
    <location>
        <begin position="124"/>
        <end position="143"/>
    </location>
</feature>
<accession>A0A1Q8YG29</accession>
<name>A0A1Q8YG29_9BURK</name>
<evidence type="ECO:0000256" key="5">
    <source>
        <dbReference type="SAM" id="Phobius"/>
    </source>
</evidence>
<dbReference type="EMBL" id="MSYM01000011">
    <property type="protein sequence ID" value="OLP07004.1"/>
    <property type="molecule type" value="Genomic_DNA"/>
</dbReference>
<evidence type="ECO:0000313" key="7">
    <source>
        <dbReference type="EMBL" id="OLP07004.1"/>
    </source>
</evidence>
<feature type="transmembrane region" description="Helical" evidence="5">
    <location>
        <begin position="176"/>
        <end position="193"/>
    </location>
</feature>
<evidence type="ECO:0000313" key="8">
    <source>
        <dbReference type="Proteomes" id="UP000185911"/>
    </source>
</evidence>
<dbReference type="GO" id="GO:0006874">
    <property type="term" value="P:intracellular calcium ion homeostasis"/>
    <property type="evidence" value="ECO:0007669"/>
    <property type="project" value="TreeGrafter"/>
</dbReference>
<dbReference type="Pfam" id="PF01699">
    <property type="entry name" value="Na_Ca_ex"/>
    <property type="match status" value="2"/>
</dbReference>
<feature type="transmembrane region" description="Helical" evidence="5">
    <location>
        <begin position="76"/>
        <end position="96"/>
    </location>
</feature>
<feature type="transmembrane region" description="Helical" evidence="5">
    <location>
        <begin position="306"/>
        <end position="324"/>
    </location>
</feature>
<feature type="transmembrane region" description="Helical" evidence="5">
    <location>
        <begin position="239"/>
        <end position="262"/>
    </location>
</feature>
<feature type="transmembrane region" description="Helical" evidence="5">
    <location>
        <begin position="103"/>
        <end position="118"/>
    </location>
</feature>
<feature type="domain" description="Sodium/calcium exchanger membrane region" evidence="6">
    <location>
        <begin position="176"/>
        <end position="319"/>
    </location>
</feature>
<dbReference type="GO" id="GO:0008273">
    <property type="term" value="F:calcium, potassium:sodium antiporter activity"/>
    <property type="evidence" value="ECO:0007669"/>
    <property type="project" value="TreeGrafter"/>
</dbReference>
<dbReference type="Gene3D" id="6.10.280.80">
    <property type="entry name" value="NCX, peripheral helical region"/>
    <property type="match status" value="1"/>
</dbReference>
<dbReference type="InterPro" id="IPR004481">
    <property type="entry name" value="K/Na/Ca-exchanger"/>
</dbReference>
<keyword evidence="8" id="KW-1185">Reference proteome</keyword>
<proteinExistence type="predicted"/>
<dbReference type="RefSeq" id="WP_075586141.1">
    <property type="nucleotide sequence ID" value="NZ_MSYM01000011.1"/>
</dbReference>
<sequence length="364" mass="37618">MTLLTFLAGLALLVLGAELLVRGASKLALSFGISPLVVGLTIVAFGTSAPEMAVSTGAVLDGKTDLALGNVVGSNIFNILFILGLSALITPLVVNVQLIRQEVPVMVGGALLLLALSLDGQIGLADGAILMGLMLAYTAFLVVQSRKQVNQTQGDYAADSAPAAPGGWDAKLPAQLGLIVVGLGLLVLGSEWLVSSSVIFAKALGVSDLVIGLTIVAAGTSMPEVATSIMAALKGERDIAVGNVVGSCTFNTFGCLGLASLAAGDAGLMVPAAVLNFDLWVMIAVSLACLPVFITGREIARWEGGVFLAYYLAYVTYLVLANQRHDALSAYSWTMMSFVIPLTVITLVVSLLRRPITAQPTKTN</sequence>
<dbReference type="Proteomes" id="UP000185911">
    <property type="component" value="Unassembled WGS sequence"/>
</dbReference>
<protein>
    <recommendedName>
        <fullName evidence="6">Sodium/calcium exchanger membrane region domain-containing protein</fullName>
    </recommendedName>
</protein>
<dbReference type="GO" id="GO:0005262">
    <property type="term" value="F:calcium channel activity"/>
    <property type="evidence" value="ECO:0007669"/>
    <property type="project" value="TreeGrafter"/>
</dbReference>
<feature type="transmembrane region" description="Helical" evidence="5">
    <location>
        <begin position="268"/>
        <end position="294"/>
    </location>
</feature>
<evidence type="ECO:0000256" key="1">
    <source>
        <dbReference type="ARBA" id="ARBA00004141"/>
    </source>
</evidence>
<reference evidence="7 8" key="1">
    <citation type="submission" date="2017-01" db="EMBL/GenBank/DDBJ databases">
        <title>Genome sequence of Rhodoferax antarcticus ANT.BR, a psychrophilic purple nonsulfur bacterium from an Antarctic microbial mat.</title>
        <authorList>
            <person name="Baker J."/>
            <person name="Riester C."/>
            <person name="Skinner B."/>
            <person name="Newell A."/>
            <person name="Swingley W."/>
            <person name="Madigan M."/>
            <person name="Jung D."/>
            <person name="Asao M."/>
            <person name="Chen M."/>
            <person name="Loughlin P."/>
            <person name="Pan H."/>
            <person name="Lin S."/>
            <person name="Li N."/>
            <person name="Shaw J."/>
            <person name="Prado M."/>
            <person name="Sherman C."/>
            <person name="Li X."/>
            <person name="Tang J."/>
            <person name="Blankenship R."/>
            <person name="Zhao T."/>
            <person name="Touchman J."/>
            <person name="Sattley M."/>
        </authorList>
    </citation>
    <scope>NUCLEOTIDE SEQUENCE [LARGE SCALE GENOMIC DNA]</scope>
    <source>
        <strain evidence="7 8">ANT.BR</strain>
    </source>
</reference>
<evidence type="ECO:0000256" key="4">
    <source>
        <dbReference type="ARBA" id="ARBA00023136"/>
    </source>
</evidence>
<evidence type="ECO:0000256" key="2">
    <source>
        <dbReference type="ARBA" id="ARBA00022692"/>
    </source>
</evidence>
<keyword evidence="3 5" id="KW-1133">Transmembrane helix</keyword>
<organism evidence="7 8">
    <name type="scientific">Rhodoferax antarcticus ANT.BR</name>
    <dbReference type="NCBI Taxonomy" id="1111071"/>
    <lineage>
        <taxon>Bacteria</taxon>
        <taxon>Pseudomonadati</taxon>
        <taxon>Pseudomonadota</taxon>
        <taxon>Betaproteobacteria</taxon>
        <taxon>Burkholderiales</taxon>
        <taxon>Comamonadaceae</taxon>
        <taxon>Rhodoferax</taxon>
    </lineage>
</organism>
<dbReference type="NCBIfam" id="TIGR00367">
    <property type="entry name" value="calcium/sodium antiporter"/>
    <property type="match status" value="1"/>
</dbReference>
<dbReference type="InterPro" id="IPR044880">
    <property type="entry name" value="NCX_ion-bd_dom_sf"/>
</dbReference>
<dbReference type="PANTHER" id="PTHR10846:SF8">
    <property type="entry name" value="INNER MEMBRANE PROTEIN YRBG"/>
    <property type="match status" value="1"/>
</dbReference>
<keyword evidence="4 5" id="KW-0472">Membrane</keyword>
<dbReference type="STRING" id="81479.RA876_03180"/>